<dbReference type="Pfam" id="PF00067">
    <property type="entry name" value="p450"/>
    <property type="match status" value="1"/>
</dbReference>
<dbReference type="InterPro" id="IPR001128">
    <property type="entry name" value="Cyt_P450"/>
</dbReference>
<dbReference type="SUPFAM" id="SSF48264">
    <property type="entry name" value="Cytochrome P450"/>
    <property type="match status" value="1"/>
</dbReference>
<keyword evidence="5" id="KW-0349">Heme</keyword>
<dbReference type="InterPro" id="IPR036396">
    <property type="entry name" value="Cyt_P450_sf"/>
</dbReference>
<dbReference type="GO" id="GO:0005789">
    <property type="term" value="C:endoplasmic reticulum membrane"/>
    <property type="evidence" value="ECO:0007669"/>
    <property type="project" value="UniProtKB-SubCell"/>
</dbReference>
<dbReference type="AlphaFoldDB" id="A0A2G9RAB8"/>
<keyword evidence="10" id="KW-0408">Iron</keyword>
<proteinExistence type="inferred from homology"/>
<dbReference type="PANTHER" id="PTHR24300:SF424">
    <property type="entry name" value="CYTOCHROME P450"/>
    <property type="match status" value="1"/>
</dbReference>
<evidence type="ECO:0000256" key="8">
    <source>
        <dbReference type="ARBA" id="ARBA00022848"/>
    </source>
</evidence>
<evidence type="ECO:0000256" key="1">
    <source>
        <dbReference type="ARBA" id="ARBA00001971"/>
    </source>
</evidence>
<evidence type="ECO:0000256" key="4">
    <source>
        <dbReference type="ARBA" id="ARBA00010617"/>
    </source>
</evidence>
<dbReference type="Proteomes" id="UP000228934">
    <property type="component" value="Unassembled WGS sequence"/>
</dbReference>
<feature type="non-terminal residue" evidence="13">
    <location>
        <position position="248"/>
    </location>
</feature>
<dbReference type="InterPro" id="IPR050182">
    <property type="entry name" value="Cytochrome_P450_fam2"/>
</dbReference>
<dbReference type="EMBL" id="KV956685">
    <property type="protein sequence ID" value="PIO24816.1"/>
    <property type="molecule type" value="Genomic_DNA"/>
</dbReference>
<dbReference type="GO" id="GO:0005506">
    <property type="term" value="F:iron ion binding"/>
    <property type="evidence" value="ECO:0007669"/>
    <property type="project" value="InterPro"/>
</dbReference>
<gene>
    <name evidence="13" type="ORF">AB205_0070010</name>
</gene>
<evidence type="ECO:0000256" key="11">
    <source>
        <dbReference type="ARBA" id="ARBA00023033"/>
    </source>
</evidence>
<dbReference type="GO" id="GO:0019373">
    <property type="term" value="P:epoxygenase P450 pathway"/>
    <property type="evidence" value="ECO:0007669"/>
    <property type="project" value="TreeGrafter"/>
</dbReference>
<dbReference type="GO" id="GO:0020037">
    <property type="term" value="F:heme binding"/>
    <property type="evidence" value="ECO:0007669"/>
    <property type="project" value="InterPro"/>
</dbReference>
<dbReference type="PANTHER" id="PTHR24300">
    <property type="entry name" value="CYTOCHROME P450 508A4-RELATED"/>
    <property type="match status" value="1"/>
</dbReference>
<dbReference type="PRINTS" id="PR00463">
    <property type="entry name" value="EP450I"/>
</dbReference>
<evidence type="ECO:0000256" key="5">
    <source>
        <dbReference type="ARBA" id="ARBA00022617"/>
    </source>
</evidence>
<keyword evidence="14" id="KW-1185">Reference proteome</keyword>
<evidence type="ECO:0000256" key="6">
    <source>
        <dbReference type="ARBA" id="ARBA00022723"/>
    </source>
</evidence>
<evidence type="ECO:0000256" key="12">
    <source>
        <dbReference type="ARBA" id="ARBA00023136"/>
    </source>
</evidence>
<accession>A0A2G9RAB8</accession>
<dbReference type="GO" id="GO:0008392">
    <property type="term" value="F:arachidonate epoxygenase activity"/>
    <property type="evidence" value="ECO:0007669"/>
    <property type="project" value="TreeGrafter"/>
</dbReference>
<comment type="cofactor">
    <cofactor evidence="1">
        <name>heme</name>
        <dbReference type="ChEBI" id="CHEBI:30413"/>
    </cofactor>
</comment>
<dbReference type="InterPro" id="IPR002401">
    <property type="entry name" value="Cyt_P450_E_grp-I"/>
</dbReference>
<comment type="similarity">
    <text evidence="4">Belongs to the cytochrome P450 family.</text>
</comment>
<keyword evidence="7" id="KW-0256">Endoplasmic reticulum</keyword>
<reference evidence="14" key="1">
    <citation type="journal article" date="2017" name="Nat. Commun.">
        <title>The North American bullfrog draft genome provides insight into hormonal regulation of long noncoding RNA.</title>
        <authorList>
            <person name="Hammond S.A."/>
            <person name="Warren R.L."/>
            <person name="Vandervalk B.P."/>
            <person name="Kucuk E."/>
            <person name="Khan H."/>
            <person name="Gibb E.A."/>
            <person name="Pandoh P."/>
            <person name="Kirk H."/>
            <person name="Zhao Y."/>
            <person name="Jones M."/>
            <person name="Mungall A.J."/>
            <person name="Coope R."/>
            <person name="Pleasance S."/>
            <person name="Moore R.A."/>
            <person name="Holt R.A."/>
            <person name="Round J.M."/>
            <person name="Ohora S."/>
            <person name="Walle B.V."/>
            <person name="Veldhoen N."/>
            <person name="Helbing C.C."/>
            <person name="Birol I."/>
        </authorList>
    </citation>
    <scope>NUCLEOTIDE SEQUENCE [LARGE SCALE GENOMIC DNA]</scope>
</reference>
<name>A0A2G9RAB8_AQUCT</name>
<keyword evidence="9" id="KW-0560">Oxidoreductase</keyword>
<keyword evidence="12" id="KW-0472">Membrane</keyword>
<dbReference type="Gene3D" id="1.10.630.10">
    <property type="entry name" value="Cytochrome P450"/>
    <property type="match status" value="1"/>
</dbReference>
<sequence length="248" mass="28332">MLCGYEAVKEALVDHADEFANRGNLGTVDDVVSGVGVGFSNGETWKSLRRFTLMSLRNFGMGKRSIEERIQEEARCLVAELKYYKGKSIDPTRILAMCVSNVICSIVFGDRFEYDDKDYRILLGILNVMARDMSSTFGQLQVLLPGIMKYIPGPHKRIHQHMAHMLDFVTQRVEKNNKTLDQNSPRDFIDCFLIKHQQEKNNPSFSMVNMLQTIFNLFIAGSETVSNTLRHGFLVLLKYPDIQGKWQP</sequence>
<evidence type="ECO:0000256" key="3">
    <source>
        <dbReference type="ARBA" id="ARBA00004406"/>
    </source>
</evidence>
<protein>
    <submittedName>
        <fullName evidence="13">Uncharacterized protein</fullName>
    </submittedName>
</protein>
<evidence type="ECO:0000256" key="10">
    <source>
        <dbReference type="ARBA" id="ARBA00023004"/>
    </source>
</evidence>
<dbReference type="GO" id="GO:0006805">
    <property type="term" value="P:xenobiotic metabolic process"/>
    <property type="evidence" value="ECO:0007669"/>
    <property type="project" value="TreeGrafter"/>
</dbReference>
<evidence type="ECO:0000256" key="9">
    <source>
        <dbReference type="ARBA" id="ARBA00023002"/>
    </source>
</evidence>
<evidence type="ECO:0000256" key="2">
    <source>
        <dbReference type="ARBA" id="ARBA00004174"/>
    </source>
</evidence>
<comment type="subcellular location">
    <subcellularLocation>
        <location evidence="3">Endoplasmic reticulum membrane</location>
        <topology evidence="3">Peripheral membrane protein</topology>
    </subcellularLocation>
    <subcellularLocation>
        <location evidence="2">Microsome membrane</location>
        <topology evidence="2">Peripheral membrane protein</topology>
    </subcellularLocation>
</comment>
<evidence type="ECO:0000313" key="13">
    <source>
        <dbReference type="EMBL" id="PIO24816.1"/>
    </source>
</evidence>
<organism evidence="13 14">
    <name type="scientific">Aquarana catesbeiana</name>
    <name type="common">American bullfrog</name>
    <name type="synonym">Rana catesbeiana</name>
    <dbReference type="NCBI Taxonomy" id="8400"/>
    <lineage>
        <taxon>Eukaryota</taxon>
        <taxon>Metazoa</taxon>
        <taxon>Chordata</taxon>
        <taxon>Craniata</taxon>
        <taxon>Vertebrata</taxon>
        <taxon>Euteleostomi</taxon>
        <taxon>Amphibia</taxon>
        <taxon>Batrachia</taxon>
        <taxon>Anura</taxon>
        <taxon>Neobatrachia</taxon>
        <taxon>Ranoidea</taxon>
        <taxon>Ranidae</taxon>
        <taxon>Aquarana</taxon>
    </lineage>
</organism>
<dbReference type="OrthoDB" id="9876640at2759"/>
<keyword evidence="11" id="KW-0503">Monooxygenase</keyword>
<keyword evidence="6" id="KW-0479">Metal-binding</keyword>
<evidence type="ECO:0000256" key="7">
    <source>
        <dbReference type="ARBA" id="ARBA00022824"/>
    </source>
</evidence>
<keyword evidence="8" id="KW-0492">Microsome</keyword>
<dbReference type="FunFam" id="1.10.630.10:FF:000238">
    <property type="entry name" value="Cytochrome P450 2A6"/>
    <property type="match status" value="1"/>
</dbReference>
<evidence type="ECO:0000313" key="14">
    <source>
        <dbReference type="Proteomes" id="UP000228934"/>
    </source>
</evidence>
<dbReference type="GO" id="GO:0016712">
    <property type="term" value="F:oxidoreductase activity, acting on paired donors, with incorporation or reduction of molecular oxygen, reduced flavin or flavoprotein as one donor, and incorporation of one atom of oxygen"/>
    <property type="evidence" value="ECO:0007669"/>
    <property type="project" value="TreeGrafter"/>
</dbReference>